<reference evidence="2" key="1">
    <citation type="submission" date="2023-08" db="EMBL/GenBank/DDBJ databases">
        <authorList>
            <person name="Audoor S."/>
            <person name="Bilcke G."/>
        </authorList>
    </citation>
    <scope>NUCLEOTIDE SEQUENCE</scope>
</reference>
<accession>A0AAD2FUD7</accession>
<feature type="chain" id="PRO_5042144782" evidence="1">
    <location>
        <begin position="20"/>
        <end position="167"/>
    </location>
</feature>
<dbReference type="Proteomes" id="UP001295423">
    <property type="component" value="Unassembled WGS sequence"/>
</dbReference>
<keyword evidence="1" id="KW-0732">Signal</keyword>
<comment type="caution">
    <text evidence="2">The sequence shown here is derived from an EMBL/GenBank/DDBJ whole genome shotgun (WGS) entry which is preliminary data.</text>
</comment>
<evidence type="ECO:0000313" key="3">
    <source>
        <dbReference type="Proteomes" id="UP001295423"/>
    </source>
</evidence>
<dbReference type="EMBL" id="CAKOGP040001825">
    <property type="protein sequence ID" value="CAJ1953426.1"/>
    <property type="molecule type" value="Genomic_DNA"/>
</dbReference>
<sequence length="167" mass="18869">MHNILISATVLLQFQVCEAFTLLPKFNHLSSKVSTSSSASDLEIDSLMDMDIVIYSTKDDPDSTKHLGALQEDGTLSPLSVWQNQPVFDNLVEFLVDEEDRFSLNAENVELIHLVEESNISYGSRQCHRGVGNPHGEESELLYYVDQEVIDKFDIKVVVNPDLEILW</sequence>
<organism evidence="2 3">
    <name type="scientific">Cylindrotheca closterium</name>
    <dbReference type="NCBI Taxonomy" id="2856"/>
    <lineage>
        <taxon>Eukaryota</taxon>
        <taxon>Sar</taxon>
        <taxon>Stramenopiles</taxon>
        <taxon>Ochrophyta</taxon>
        <taxon>Bacillariophyta</taxon>
        <taxon>Bacillariophyceae</taxon>
        <taxon>Bacillariophycidae</taxon>
        <taxon>Bacillariales</taxon>
        <taxon>Bacillariaceae</taxon>
        <taxon>Cylindrotheca</taxon>
    </lineage>
</organism>
<protein>
    <submittedName>
        <fullName evidence="2">Uncharacterized protein</fullName>
    </submittedName>
</protein>
<name>A0AAD2FUD7_9STRA</name>
<keyword evidence="3" id="KW-1185">Reference proteome</keyword>
<dbReference type="AlphaFoldDB" id="A0AAD2FUD7"/>
<proteinExistence type="predicted"/>
<evidence type="ECO:0000256" key="1">
    <source>
        <dbReference type="SAM" id="SignalP"/>
    </source>
</evidence>
<gene>
    <name evidence="2" type="ORF">CYCCA115_LOCUS14028</name>
</gene>
<feature type="signal peptide" evidence="1">
    <location>
        <begin position="1"/>
        <end position="19"/>
    </location>
</feature>
<evidence type="ECO:0000313" key="2">
    <source>
        <dbReference type="EMBL" id="CAJ1953426.1"/>
    </source>
</evidence>